<evidence type="ECO:0000313" key="1">
    <source>
        <dbReference type="EMBL" id="QJQ00889.1"/>
    </source>
</evidence>
<dbReference type="AlphaFoldDB" id="A0A6M3ZQL5"/>
<accession>A0A6M3ZQL5</accession>
<gene>
    <name evidence="1" type="ORF">C798_11790</name>
</gene>
<reference evidence="1 2" key="1">
    <citation type="journal article" date="2012" name="J. Bacteriol.">
        <title>Genome sequence of the pathogenic Herbaspirillum seropedicae strain Os34, isolated from rice roots.</title>
        <authorList>
            <person name="Ye W."/>
            <person name="Ye S."/>
            <person name="Liu J."/>
            <person name="Chang S."/>
            <person name="Chen M."/>
            <person name="Zhu B."/>
            <person name="Guo L."/>
            <person name="An Q."/>
        </authorList>
    </citation>
    <scope>NUCLEOTIDE SEQUENCE [LARGE SCALE GENOMIC DNA]</scope>
    <source>
        <strain evidence="1 2">Os34</strain>
    </source>
</reference>
<evidence type="ECO:0000313" key="2">
    <source>
        <dbReference type="Proteomes" id="UP000501648"/>
    </source>
</evidence>
<protein>
    <submittedName>
        <fullName evidence="1">Uncharacterized protein</fullName>
    </submittedName>
</protein>
<name>A0A6M3ZQL5_9BURK</name>
<proteinExistence type="predicted"/>
<sequence length="418" mass="47700">MKFSEFVVLGRQGMMMDPLGLQSPYTALQDKLFKQFTVLSNYPTYHGVLALIYSLLAERGITPKHKDFSLQFRRAEILWGMLHTMKTASSSVLNIKKYTALMLHRDSLSLNDIKKTDRIYSRLGYGTLGHYSSPSVTWGILGKSGQHLTASGRDLAAAFSERKGKSLSKALVSWLNGDSWSVARFEEFAMLFEIGAAPDRAEAGVWRKLIDDYCEQTPQVRCLWDKPLTEQEERMWWSDSTRQAACFEQWRSRYAPLKIELTQIELFQQLAALVQHIFEREYLACAEKGNRSLPFAELEADLAADLCETARAYTQTPHFIDSKGLFLSLAGKYDYQEVAQKIIDHHVSHQKSKGSVPFIEDGEIRVRDRFAVGSYGERCKALESAASPKARVALIAFQHPRDWHFKRAADYHRYAQFA</sequence>
<dbReference type="RefSeq" id="WP_017451092.1">
    <property type="nucleotide sequence ID" value="NZ_CP008956.1"/>
</dbReference>
<organism evidence="1 2">
    <name type="scientific">Herbaspirillum rubrisubalbicans Os34</name>
    <dbReference type="NCBI Taxonomy" id="1235827"/>
    <lineage>
        <taxon>Bacteria</taxon>
        <taxon>Pseudomonadati</taxon>
        <taxon>Pseudomonadota</taxon>
        <taxon>Betaproteobacteria</taxon>
        <taxon>Burkholderiales</taxon>
        <taxon>Oxalobacteraceae</taxon>
        <taxon>Herbaspirillum</taxon>
    </lineage>
</organism>
<dbReference type="EMBL" id="CP008956">
    <property type="protein sequence ID" value="QJQ00889.1"/>
    <property type="molecule type" value="Genomic_DNA"/>
</dbReference>
<dbReference type="Proteomes" id="UP000501648">
    <property type="component" value="Chromosome"/>
</dbReference>